<evidence type="ECO:0000256" key="1">
    <source>
        <dbReference type="SAM" id="MobiDB-lite"/>
    </source>
</evidence>
<dbReference type="AlphaFoldDB" id="C9Y7E3"/>
<evidence type="ECO:0000313" key="2">
    <source>
        <dbReference type="EMBL" id="CBA26972.1"/>
    </source>
</evidence>
<accession>C9Y7E3</accession>
<protein>
    <submittedName>
        <fullName evidence="2">Uncharacterized protein ycaQ</fullName>
    </submittedName>
</protein>
<dbReference type="EMBL" id="FN543103">
    <property type="protein sequence ID" value="CBA26972.1"/>
    <property type="molecule type" value="Genomic_DNA"/>
</dbReference>
<dbReference type="PANTHER" id="PTHR30528">
    <property type="entry name" value="CYTOPLASMIC PROTEIN"/>
    <property type="match status" value="1"/>
</dbReference>
<gene>
    <name evidence="2" type="primary">ycaQ</name>
    <name evidence="2" type="ORF">Csp_G39310</name>
</gene>
<name>C9Y7E3_CURXX</name>
<proteinExistence type="predicted"/>
<reference evidence="2" key="1">
    <citation type="journal article" date="2010" name="Nature">
        <title>The Dynamic genome of Hydra.</title>
        <authorList>
            <person name="Chapman J.A."/>
            <person name="Kirkness E.F."/>
            <person name="Simakov O."/>
            <person name="Hampson S.E."/>
            <person name="Mitros T."/>
            <person name="Weinmaier T."/>
            <person name="Rattei T."/>
            <person name="Balasubramanian P.G."/>
            <person name="Borman J."/>
            <person name="Busam D."/>
            <person name="Disbennett K."/>
            <person name="Pfannkoch C."/>
            <person name="Sumin N."/>
            <person name="Sutton G."/>
            <person name="Viswanathan L."/>
            <person name="Walenz B."/>
            <person name="Goodstein D.M."/>
            <person name="Hellsten U."/>
            <person name="Kawashima T."/>
            <person name="Prochnik S.E."/>
            <person name="Putnam N.H."/>
            <person name="Shu S."/>
            <person name="Blumberg B."/>
            <person name="Dana C.E."/>
            <person name="Gee L."/>
            <person name="Kibler D.F."/>
            <person name="Law L."/>
            <person name="Lindgens D."/>
            <person name="Martinez D.E."/>
            <person name="Peng J."/>
            <person name="Wigge P.A."/>
            <person name="Bertulat B."/>
            <person name="Guder C."/>
            <person name="Nakamura Y."/>
            <person name="Ozbek S."/>
            <person name="Watanabe H."/>
            <person name="Khalturin K."/>
            <person name="Hemmrich G."/>
            <person name="Franke A."/>
            <person name="Augustin R."/>
            <person name="Fraune S."/>
            <person name="Hayakawa E."/>
            <person name="Hayakawa S."/>
            <person name="Hirose M."/>
            <person name="Hwang J."/>
            <person name="Ikeo K."/>
            <person name="Nishimiya-Fujisawa C."/>
            <person name="Ogura A."/>
            <person name="Takahashi T."/>
            <person name="Steinmetz P.R."/>
            <person name="Zhang X."/>
            <person name="Aufschnaiter R."/>
            <person name="Eder M.K."/>
            <person name="Gorny A.K."/>
            <person name="Salvenmoser W."/>
            <person name="Heimberg A.M."/>
            <person name="Wheeler B.M."/>
            <person name="Peterson K.J."/>
            <person name="Boettger A."/>
            <person name="Tischler P."/>
            <person name="Wolf A."/>
            <person name="Gojobori T."/>
            <person name="Remington K.A."/>
            <person name="Strausberg R.L."/>
            <person name="Venter J."/>
            <person name="Technau U."/>
            <person name="Hobmayer B."/>
            <person name="Bosch T.C."/>
            <person name="Holstein T.W."/>
            <person name="Fujisawa T."/>
            <person name="Bode H.R."/>
            <person name="David C.N."/>
            <person name="Rokhsar D.S."/>
            <person name="Steele R.E."/>
        </authorList>
    </citation>
    <scope>NUCLEOTIDE SEQUENCE</scope>
</reference>
<dbReference type="PANTHER" id="PTHR30528:SF0">
    <property type="entry name" value="CYTOPLASMIC PROTEIN"/>
    <property type="match status" value="1"/>
</dbReference>
<sequence length="439" mass="49291">MLPNAQKSPATAPRHAAGAGWHGAQTTMSTSLQLVQARNLHLAAQGLLQAPTRTAKPADIAVCIQRMALLQIDTIHVVSRSPYLVLHSRLGDYPREWLEETLASGRIFETWAHEACFASMADLHLHRAYNRLTRRHWGLAKADKTHVAQRPHLDKLLEHIRTHGPVKSSDFERPEGKGGAWWGWKDEKRWLEALFGLGELMIARRENFHRVYDLSERVAPQLLQPAPELAPAELDTALTEKAIAALGITQARWVHDYFRTKPRLKDTDLDTLVEQGRVMRVEVQGWDAAGYVHASHAALLKKAIAGRLEATHTTVLSPFDPVVWDRERASVFFDFDYRLECYTPEEKRVYGYFVLPILSRGELIGRLDAKAHRAEGVFEVRALHVQPGTVWTAAQVADVAQALQRSADWHGTPKVRITRTQPANVAAALRRALKEAVAS</sequence>
<dbReference type="Pfam" id="PF06224">
    <property type="entry name" value="AlkZ-like"/>
    <property type="match status" value="1"/>
</dbReference>
<organism evidence="2">
    <name type="scientific">Curvibacter symbiont subsp. Hydra magnipapillata</name>
    <dbReference type="NCBI Taxonomy" id="667019"/>
    <lineage>
        <taxon>Bacteria</taxon>
        <taxon>Pseudomonadati</taxon>
        <taxon>Pseudomonadota</taxon>
        <taxon>Betaproteobacteria</taxon>
        <taxon>Burkholderiales</taxon>
        <taxon>Comamonadaceae</taxon>
        <taxon>Curvibacter</taxon>
    </lineage>
</organism>
<feature type="region of interest" description="Disordered" evidence="1">
    <location>
        <begin position="1"/>
        <end position="22"/>
    </location>
</feature>
<dbReference type="InterPro" id="IPR009351">
    <property type="entry name" value="AlkZ-like"/>
</dbReference>